<proteinExistence type="predicted"/>
<dbReference type="Pfam" id="PF13460">
    <property type="entry name" value="NAD_binding_10"/>
    <property type="match status" value="1"/>
</dbReference>
<dbReference type="PANTHER" id="PTHR14194">
    <property type="entry name" value="NITROGEN METABOLIC REGULATION PROTEIN NMR-RELATED"/>
    <property type="match status" value="1"/>
</dbReference>
<feature type="compositionally biased region" description="Basic and acidic residues" evidence="2">
    <location>
        <begin position="391"/>
        <end position="408"/>
    </location>
</feature>
<dbReference type="GO" id="GO:0016491">
    <property type="term" value="F:oxidoreductase activity"/>
    <property type="evidence" value="ECO:0007669"/>
    <property type="project" value="InterPro"/>
</dbReference>
<dbReference type="InterPro" id="IPR044163">
    <property type="entry name" value="SARED1-like"/>
</dbReference>
<dbReference type="AlphaFoldDB" id="A0AA36J5G4"/>
<dbReference type="CDD" id="cd05243">
    <property type="entry name" value="SDR_a5"/>
    <property type="match status" value="1"/>
</dbReference>
<reference evidence="4" key="1">
    <citation type="submission" date="2023-08" db="EMBL/GenBank/DDBJ databases">
        <authorList>
            <person name="Chen Y."/>
            <person name="Shah S."/>
            <person name="Dougan E. K."/>
            <person name="Thang M."/>
            <person name="Chan C."/>
        </authorList>
    </citation>
    <scope>NUCLEOTIDE SEQUENCE</scope>
</reference>
<dbReference type="InterPro" id="IPR036291">
    <property type="entry name" value="NAD(P)-bd_dom_sf"/>
</dbReference>
<dbReference type="GO" id="GO:0008270">
    <property type="term" value="F:zinc ion binding"/>
    <property type="evidence" value="ECO:0007669"/>
    <property type="project" value="UniProtKB-KW"/>
</dbReference>
<evidence type="ECO:0000256" key="2">
    <source>
        <dbReference type="SAM" id="MobiDB-lite"/>
    </source>
</evidence>
<dbReference type="SUPFAM" id="SSF51735">
    <property type="entry name" value="NAD(P)-binding Rossmann-fold domains"/>
    <property type="match status" value="1"/>
</dbReference>
<dbReference type="PANTHER" id="PTHR14194:SF86">
    <property type="entry name" value="OS05G0110300 PROTEIN"/>
    <property type="match status" value="1"/>
</dbReference>
<keyword evidence="1" id="KW-0479">Metal-binding</keyword>
<dbReference type="EMBL" id="CAUJNA010003355">
    <property type="protein sequence ID" value="CAJ1399993.1"/>
    <property type="molecule type" value="Genomic_DNA"/>
</dbReference>
<feature type="compositionally biased region" description="Basic and acidic residues" evidence="2">
    <location>
        <begin position="347"/>
        <end position="380"/>
    </location>
</feature>
<protein>
    <recommendedName>
        <fullName evidence="3">C3H1-type domain-containing protein</fullName>
    </recommendedName>
</protein>
<feature type="domain" description="C3H1-type" evidence="3">
    <location>
        <begin position="561"/>
        <end position="588"/>
    </location>
</feature>
<dbReference type="PROSITE" id="PS50103">
    <property type="entry name" value="ZF_C3H1"/>
    <property type="match status" value="1"/>
</dbReference>
<dbReference type="Proteomes" id="UP001178507">
    <property type="component" value="Unassembled WGS sequence"/>
</dbReference>
<dbReference type="InterPro" id="IPR000571">
    <property type="entry name" value="Znf_CCCH"/>
</dbReference>
<keyword evidence="1" id="KW-0862">Zinc</keyword>
<name>A0AA36J5G4_9DINO</name>
<sequence>MSFIFRQRTGPLGPTRVVVTGAGGQTGSLVVQKLLAQKVATTAVVRSETSEASLREKLGDAKDLQVALADVTQPESLKDAFKGADGLIIVTSSMPRLLKSSLVGVVVAKIVSLGYASKKPSYYFDEGQTPEEVDWIGQRSQIDAAKACGIKHIVLVSSMAGTKPDHFLNTQMDNLVLWKRKAECYLMSSQVPYTIIHPGGLLPHYGDKTPAPGGRRELFAGLDDSLLDDEEKSRSLVPREDVAAVCVSCIMEPQVSQGRSFDLGASCEEDEPKALNLKALLEPLQGKNCTYTKEDAEFKANLKARSCPCGVEQAMKRRPVCAALSDSENEMEPWRSGLVVKPPSKKKAVDGAKDTKDTKAPEEVKEKEKESKPKKEKEFAWMDSDEEEEQKEDRGKEQPAESTEKTEDVSGSEDENADVSAATLDGVETFGRMMVLSPALLKKIPRMLPEDVAAACRALARTKFFDSDIIRVLSGVLKRLLLRDRLNVEQADDVVKCFAILNVYDESVFSAIARQMKVRTSSMDQVLRTQWYDIYKGFKHGGDKDFYQLLQVPHLTALSPGYKRLRCEHHQRGDCAVGEACTYSHDPRAPIELENAFIRPVSKVMMTQTQSNMGRDVYGGPRNGQMPSQAHSFEVGRARLTVLPLLHGRFEGRGGSEEAAEAIVKLAPRQVLVELCQRRYGQVLSSMLLGVPLRPPSKLDLLGNIHGGLLQHELAPILKAARAVGAGVLPIDRPQAATRSRVAHRLWHPKLLQGLLAFAGYSLRRQRDASSLALPQDGQELRRELERLCPAAHEVLIEERGFYLAQQVRAFGRGDVAVVCGAPLCEHLVNSLRQAEVPAAQDPQAGAEKMLKLAKRGVPVWPLYLFAYGIVPAGLTGYALVCAWESFLAPELEAPFAQ</sequence>
<organism evidence="4 5">
    <name type="scientific">Effrenium voratum</name>
    <dbReference type="NCBI Taxonomy" id="2562239"/>
    <lineage>
        <taxon>Eukaryota</taxon>
        <taxon>Sar</taxon>
        <taxon>Alveolata</taxon>
        <taxon>Dinophyceae</taxon>
        <taxon>Suessiales</taxon>
        <taxon>Symbiodiniaceae</taxon>
        <taxon>Effrenium</taxon>
    </lineage>
</organism>
<dbReference type="Gene3D" id="3.40.50.720">
    <property type="entry name" value="NAD(P)-binding Rossmann-like Domain"/>
    <property type="match status" value="1"/>
</dbReference>
<keyword evidence="1" id="KW-0863">Zinc-finger</keyword>
<gene>
    <name evidence="4" type="ORF">EVOR1521_LOCUS23431</name>
</gene>
<dbReference type="InterPro" id="IPR016040">
    <property type="entry name" value="NAD(P)-bd_dom"/>
</dbReference>
<comment type="caution">
    <text evidence="4">The sequence shown here is derived from an EMBL/GenBank/DDBJ whole genome shotgun (WGS) entry which is preliminary data.</text>
</comment>
<keyword evidence="5" id="KW-1185">Reference proteome</keyword>
<feature type="zinc finger region" description="C3H1-type" evidence="1">
    <location>
        <begin position="561"/>
        <end position="588"/>
    </location>
</feature>
<evidence type="ECO:0000313" key="5">
    <source>
        <dbReference type="Proteomes" id="UP001178507"/>
    </source>
</evidence>
<evidence type="ECO:0000313" key="4">
    <source>
        <dbReference type="EMBL" id="CAJ1399993.1"/>
    </source>
</evidence>
<accession>A0AA36J5G4</accession>
<evidence type="ECO:0000259" key="3">
    <source>
        <dbReference type="PROSITE" id="PS50103"/>
    </source>
</evidence>
<feature type="region of interest" description="Disordered" evidence="2">
    <location>
        <begin position="324"/>
        <end position="418"/>
    </location>
</feature>
<evidence type="ECO:0000256" key="1">
    <source>
        <dbReference type="PROSITE-ProRule" id="PRU00723"/>
    </source>
</evidence>